<dbReference type="RefSeq" id="XP_060425799.1">
    <property type="nucleotide sequence ID" value="XM_060575689.1"/>
</dbReference>
<gene>
    <name evidence="1" type="ORF">BDP55DRAFT_674863</name>
</gene>
<organism evidence="1 2">
    <name type="scientific">Colletotrichum godetiae</name>
    <dbReference type="NCBI Taxonomy" id="1209918"/>
    <lineage>
        <taxon>Eukaryota</taxon>
        <taxon>Fungi</taxon>
        <taxon>Dikarya</taxon>
        <taxon>Ascomycota</taxon>
        <taxon>Pezizomycotina</taxon>
        <taxon>Sordariomycetes</taxon>
        <taxon>Hypocreomycetidae</taxon>
        <taxon>Glomerellales</taxon>
        <taxon>Glomerellaceae</taxon>
        <taxon>Colletotrichum</taxon>
        <taxon>Colletotrichum acutatum species complex</taxon>
    </lineage>
</organism>
<name>A0AAJ0EPK9_9PEZI</name>
<sequence length="79" mass="9287">MASSSPSESLQRDLAVAKDDLLRMIFRMITQSPDRPFMWRNQWAVFIMAKETDDIIHRDWLLQKLRDSSYAVLLKEGSE</sequence>
<dbReference type="Proteomes" id="UP001224890">
    <property type="component" value="Unassembled WGS sequence"/>
</dbReference>
<accession>A0AAJ0EPK9</accession>
<protein>
    <submittedName>
        <fullName evidence="1">Uncharacterized protein</fullName>
    </submittedName>
</protein>
<dbReference type="AlphaFoldDB" id="A0AAJ0EPK9"/>
<evidence type="ECO:0000313" key="2">
    <source>
        <dbReference type="Proteomes" id="UP001224890"/>
    </source>
</evidence>
<keyword evidence="2" id="KW-1185">Reference proteome</keyword>
<reference evidence="1" key="1">
    <citation type="submission" date="2021-06" db="EMBL/GenBank/DDBJ databases">
        <title>Comparative genomics, transcriptomics and evolutionary studies reveal genomic signatures of adaptation to plant cell wall in hemibiotrophic fungi.</title>
        <authorList>
            <consortium name="DOE Joint Genome Institute"/>
            <person name="Baroncelli R."/>
            <person name="Diaz J.F."/>
            <person name="Benocci T."/>
            <person name="Peng M."/>
            <person name="Battaglia E."/>
            <person name="Haridas S."/>
            <person name="Andreopoulos W."/>
            <person name="Labutti K."/>
            <person name="Pangilinan J."/>
            <person name="Floch G.L."/>
            <person name="Makela M.R."/>
            <person name="Henrissat B."/>
            <person name="Grigoriev I.V."/>
            <person name="Crouch J.A."/>
            <person name="De Vries R.P."/>
            <person name="Sukno S.A."/>
            <person name="Thon M.R."/>
        </authorList>
    </citation>
    <scope>NUCLEOTIDE SEQUENCE</scope>
    <source>
        <strain evidence="1">CBS 193.32</strain>
    </source>
</reference>
<dbReference type="EMBL" id="JAHMHR010000043">
    <property type="protein sequence ID" value="KAK1671796.1"/>
    <property type="molecule type" value="Genomic_DNA"/>
</dbReference>
<evidence type="ECO:0000313" key="1">
    <source>
        <dbReference type="EMBL" id="KAK1671796.1"/>
    </source>
</evidence>
<dbReference type="GeneID" id="85460215"/>
<proteinExistence type="predicted"/>
<comment type="caution">
    <text evidence="1">The sequence shown here is derived from an EMBL/GenBank/DDBJ whole genome shotgun (WGS) entry which is preliminary data.</text>
</comment>